<dbReference type="PATRIC" id="fig|1216932.3.peg.1060"/>
<reference evidence="2 3" key="1">
    <citation type="submission" date="2013-11" db="EMBL/GenBank/DDBJ databases">
        <title>Complete genome sequence of Clostridum sp. M2/40.</title>
        <authorList>
            <person name="Wibberg D."/>
            <person name="Puehler A."/>
            <person name="Schlueter A."/>
        </authorList>
    </citation>
    <scope>NUCLEOTIDE SEQUENCE [LARGE SCALE GENOMIC DNA]</scope>
    <source>
        <strain evidence="3">M2/40</strain>
    </source>
</reference>
<organism evidence="2 3">
    <name type="scientific">Clostridium bornimense</name>
    <dbReference type="NCBI Taxonomy" id="1216932"/>
    <lineage>
        <taxon>Bacteria</taxon>
        <taxon>Bacillati</taxon>
        <taxon>Bacillota</taxon>
        <taxon>Clostridia</taxon>
        <taxon>Eubacteriales</taxon>
        <taxon>Clostridiaceae</taxon>
        <taxon>Clostridium</taxon>
    </lineage>
</organism>
<proteinExistence type="predicted"/>
<evidence type="ECO:0000313" key="2">
    <source>
        <dbReference type="EMBL" id="CDM68234.1"/>
    </source>
</evidence>
<feature type="domain" description="PilZ" evidence="1">
    <location>
        <begin position="8"/>
        <end position="111"/>
    </location>
</feature>
<dbReference type="InterPro" id="IPR009875">
    <property type="entry name" value="PilZ_domain"/>
</dbReference>
<dbReference type="STRING" id="1216932.CM240_1070"/>
<gene>
    <name evidence="2" type="ORF">CM240_1070</name>
</gene>
<evidence type="ECO:0000313" key="3">
    <source>
        <dbReference type="Proteomes" id="UP000019426"/>
    </source>
</evidence>
<dbReference type="KEGG" id="clt:CM240_1070"/>
<keyword evidence="3" id="KW-1185">Reference proteome</keyword>
<evidence type="ECO:0000259" key="1">
    <source>
        <dbReference type="Pfam" id="PF07238"/>
    </source>
</evidence>
<dbReference type="EMBL" id="HG917868">
    <property type="protein sequence ID" value="CDM68234.1"/>
    <property type="molecule type" value="Genomic_DNA"/>
</dbReference>
<dbReference type="Pfam" id="PF07238">
    <property type="entry name" value="PilZ"/>
    <property type="match status" value="1"/>
</dbReference>
<dbReference type="RefSeq" id="WP_242838499.1">
    <property type="nucleotide sequence ID" value="NZ_HG917868.1"/>
</dbReference>
<dbReference type="AlphaFoldDB" id="W6RX76"/>
<dbReference type="GO" id="GO:0035438">
    <property type="term" value="F:cyclic-di-GMP binding"/>
    <property type="evidence" value="ECO:0007669"/>
    <property type="project" value="InterPro"/>
</dbReference>
<name>W6RX76_9CLOT</name>
<dbReference type="eggNOG" id="COG5001">
    <property type="taxonomic scope" value="Bacteria"/>
</dbReference>
<sequence>MAKKDCENRRSFFRVNLDIPMCSKLTILYVNGKEVSKGYTPICIEDIGAGGVKFKSRLDIPINNTITLGIDFSIYEEDHLVPALVVWKKELYDGLFEYGCKFDILEAEREKYIAIFNKFSVSCSKSVQSPYKECNPKRCKLGI</sequence>
<dbReference type="HOGENOM" id="CLU_140848_0_0_9"/>
<accession>W6RX76</accession>
<protein>
    <recommendedName>
        <fullName evidence="1">PilZ domain-containing protein</fullName>
    </recommendedName>
</protein>
<dbReference type="Proteomes" id="UP000019426">
    <property type="component" value="Chromosome M2/40_rep1"/>
</dbReference>